<evidence type="ECO:0000313" key="4">
    <source>
        <dbReference type="EMBL" id="PLB37139.1"/>
    </source>
</evidence>
<dbReference type="Pfam" id="PF00191">
    <property type="entry name" value="Annexin"/>
    <property type="match status" value="2"/>
</dbReference>
<dbReference type="GeneID" id="36520173"/>
<feature type="compositionally biased region" description="Basic and acidic residues" evidence="3">
    <location>
        <begin position="142"/>
        <end position="152"/>
    </location>
</feature>
<accession>A0A2I2F943</accession>
<feature type="compositionally biased region" description="Low complexity" evidence="3">
    <location>
        <begin position="55"/>
        <end position="78"/>
    </location>
</feature>
<feature type="compositionally biased region" description="Pro residues" evidence="3">
    <location>
        <begin position="17"/>
        <end position="26"/>
    </location>
</feature>
<dbReference type="GO" id="GO:0005737">
    <property type="term" value="C:cytoplasm"/>
    <property type="evidence" value="ECO:0007669"/>
    <property type="project" value="TreeGrafter"/>
</dbReference>
<dbReference type="PANTHER" id="PTHR10502:SF179">
    <property type="entry name" value="ANNEXIN"/>
    <property type="match status" value="1"/>
</dbReference>
<dbReference type="PANTHER" id="PTHR10502">
    <property type="entry name" value="ANNEXIN"/>
    <property type="match status" value="1"/>
</dbReference>
<dbReference type="EMBL" id="KZ559145">
    <property type="protein sequence ID" value="PLB37139.1"/>
    <property type="molecule type" value="Genomic_DNA"/>
</dbReference>
<organism evidence="4 5">
    <name type="scientific">Aspergillus candidus</name>
    <dbReference type="NCBI Taxonomy" id="41067"/>
    <lineage>
        <taxon>Eukaryota</taxon>
        <taxon>Fungi</taxon>
        <taxon>Dikarya</taxon>
        <taxon>Ascomycota</taxon>
        <taxon>Pezizomycotina</taxon>
        <taxon>Eurotiomycetes</taxon>
        <taxon>Eurotiomycetidae</taxon>
        <taxon>Eurotiales</taxon>
        <taxon>Aspergillaceae</taxon>
        <taxon>Aspergillus</taxon>
        <taxon>Aspergillus subgen. Circumdati</taxon>
    </lineage>
</organism>
<dbReference type="STRING" id="41067.A0A2I2F943"/>
<dbReference type="GO" id="GO:0005886">
    <property type="term" value="C:plasma membrane"/>
    <property type="evidence" value="ECO:0007669"/>
    <property type="project" value="TreeGrafter"/>
</dbReference>
<proteinExistence type="predicted"/>
<dbReference type="SMART" id="SM00335">
    <property type="entry name" value="ANX"/>
    <property type="match status" value="2"/>
</dbReference>
<feature type="non-terminal residue" evidence="4">
    <location>
        <position position="1"/>
    </location>
</feature>
<dbReference type="SUPFAM" id="SSF47874">
    <property type="entry name" value="Annexin"/>
    <property type="match status" value="1"/>
</dbReference>
<dbReference type="GO" id="GO:0012506">
    <property type="term" value="C:vesicle membrane"/>
    <property type="evidence" value="ECO:0007669"/>
    <property type="project" value="TreeGrafter"/>
</dbReference>
<dbReference type="InterPro" id="IPR018502">
    <property type="entry name" value="Annexin_repeat"/>
</dbReference>
<dbReference type="GO" id="GO:0005544">
    <property type="term" value="F:calcium-dependent phospholipid binding"/>
    <property type="evidence" value="ECO:0007669"/>
    <property type="project" value="InterPro"/>
</dbReference>
<keyword evidence="5" id="KW-1185">Reference proteome</keyword>
<dbReference type="RefSeq" id="XP_024671151.1">
    <property type="nucleotide sequence ID" value="XM_024813013.1"/>
</dbReference>
<evidence type="ECO:0000313" key="5">
    <source>
        <dbReference type="Proteomes" id="UP000234585"/>
    </source>
</evidence>
<evidence type="ECO:0000256" key="1">
    <source>
        <dbReference type="ARBA" id="ARBA00022737"/>
    </source>
</evidence>
<evidence type="ECO:0008006" key="6">
    <source>
        <dbReference type="Google" id="ProtNLM"/>
    </source>
</evidence>
<evidence type="ECO:0000256" key="2">
    <source>
        <dbReference type="ARBA" id="ARBA00023216"/>
    </source>
</evidence>
<name>A0A2I2F943_ASPCN</name>
<dbReference type="Gene3D" id="1.10.220.10">
    <property type="entry name" value="Annexin"/>
    <property type="match status" value="2"/>
</dbReference>
<feature type="compositionally biased region" description="Low complexity" evidence="3">
    <location>
        <begin position="1"/>
        <end position="16"/>
    </location>
</feature>
<feature type="region of interest" description="Disordered" evidence="3">
    <location>
        <begin position="1"/>
        <end position="152"/>
    </location>
</feature>
<dbReference type="Proteomes" id="UP000234585">
    <property type="component" value="Unassembled WGS sequence"/>
</dbReference>
<gene>
    <name evidence="4" type="ORF">BDW47DRAFT_107445</name>
</gene>
<keyword evidence="2" id="KW-0041">Annexin</keyword>
<dbReference type="OrthoDB" id="37886at2759"/>
<dbReference type="GO" id="GO:0005509">
    <property type="term" value="F:calcium ion binding"/>
    <property type="evidence" value="ECO:0007669"/>
    <property type="project" value="InterPro"/>
</dbReference>
<keyword evidence="1" id="KW-0677">Repeat</keyword>
<dbReference type="GO" id="GO:0001786">
    <property type="term" value="F:phosphatidylserine binding"/>
    <property type="evidence" value="ECO:0007669"/>
    <property type="project" value="TreeGrafter"/>
</dbReference>
<dbReference type="InterPro" id="IPR037104">
    <property type="entry name" value="Annexin_sf"/>
</dbReference>
<reference evidence="4 5" key="1">
    <citation type="submission" date="2017-12" db="EMBL/GenBank/DDBJ databases">
        <authorList>
            <consortium name="DOE Joint Genome Institute"/>
            <person name="Haridas S."/>
            <person name="Kjaerbolling I."/>
            <person name="Vesth T.C."/>
            <person name="Frisvad J.C."/>
            <person name="Nybo J.L."/>
            <person name="Theobald S."/>
            <person name="Kuo A."/>
            <person name="Bowyer P."/>
            <person name="Matsuda Y."/>
            <person name="Mondo S."/>
            <person name="Lyhne E.K."/>
            <person name="Kogle M.E."/>
            <person name="Clum A."/>
            <person name="Lipzen A."/>
            <person name="Salamov A."/>
            <person name="Ngan C.Y."/>
            <person name="Daum C."/>
            <person name="Chiniquy J."/>
            <person name="Barry K."/>
            <person name="LaButti K."/>
            <person name="Simmons B.A."/>
            <person name="Magnuson J.K."/>
            <person name="Mortensen U.H."/>
            <person name="Larsen T.O."/>
            <person name="Grigoriev I.V."/>
            <person name="Baker S.E."/>
            <person name="Andersen M.R."/>
            <person name="Nordberg H.P."/>
            <person name="Cantor M.N."/>
            <person name="Hua S.X."/>
        </authorList>
    </citation>
    <scope>NUCLEOTIDE SEQUENCE [LARGE SCALE GENOMIC DNA]</scope>
    <source>
        <strain evidence="4 5">CBS 102.13</strain>
    </source>
</reference>
<dbReference type="GO" id="GO:0005634">
    <property type="term" value="C:nucleus"/>
    <property type="evidence" value="ECO:0007669"/>
    <property type="project" value="TreeGrafter"/>
</dbReference>
<sequence>MSYPYPSYPPQQGYPTVYPPTQPPPHQSSQHHHQQPPPHQPNYSTSRAPPPHGYPPQVQHQQQPQQQHQQHQQHQQPIQHHDQHGPPASAPHNPASYPPRNPAYGHPHQPYTQQPRPPSGPSTYRSPMPPAVSTAPSLGYDPDQRAPGDATHEADALHEALKAYPTTDATTLIRILAGPDPLEMALIRDTYASRHGRSLTKDILSQTTGPLAATLAALADGPLDQDLTHLHDGVIVNNNSNSTNADTSALTDVLIGRSNADLRAIKYAYVNKYGTALVDTIRSSGGPAGPFFAQLLGASRPENAAFFDQTAVEDDVRALHAALLAADEVSVGELFLAASDARLAAVATAFEARYQVGLAAAVWESGFAAAVKEVLRAMVAHAVDPVLRDANRLARVGGGDSVGAGVDAKALVYWVVRLHWNKPYFEEVKACLVRLLGGDFGRQIRKCYPSGDGQVVLLAVWG</sequence>
<dbReference type="PROSITE" id="PS51897">
    <property type="entry name" value="ANNEXIN_2"/>
    <property type="match status" value="1"/>
</dbReference>
<evidence type="ECO:0000256" key="3">
    <source>
        <dbReference type="SAM" id="MobiDB-lite"/>
    </source>
</evidence>
<dbReference type="AlphaFoldDB" id="A0A2I2F943"/>
<protein>
    <recommendedName>
        <fullName evidence="6">Annexin</fullName>
    </recommendedName>
</protein>